<evidence type="ECO:0000313" key="5">
    <source>
        <dbReference type="Proteomes" id="UP000182693"/>
    </source>
</evidence>
<name>A0A1J4XT70_9BACT</name>
<feature type="coiled-coil region" evidence="1">
    <location>
        <begin position="65"/>
        <end position="120"/>
    </location>
</feature>
<organism evidence="4 5">
    <name type="scientific">Candidatus Wolfebacteria bacterium CG1_02_39_135</name>
    <dbReference type="NCBI Taxonomy" id="1805425"/>
    <lineage>
        <taxon>Bacteria</taxon>
        <taxon>Candidatus Wolfeibacteriota</taxon>
    </lineage>
</organism>
<evidence type="ECO:0000256" key="2">
    <source>
        <dbReference type="SAM" id="SignalP"/>
    </source>
</evidence>
<feature type="signal peptide" evidence="2">
    <location>
        <begin position="1"/>
        <end position="24"/>
    </location>
</feature>
<dbReference type="AlphaFoldDB" id="A0A1J4XT70"/>
<proteinExistence type="predicted"/>
<reference evidence="4 5" key="1">
    <citation type="journal article" date="2016" name="Environ. Microbiol.">
        <title>Genomic resolution of a cold subsurface aquifer community provides metabolic insights for novel microbes adapted to high CO concentrations.</title>
        <authorList>
            <person name="Probst A.J."/>
            <person name="Castelle C.J."/>
            <person name="Singh A."/>
            <person name="Brown C.T."/>
            <person name="Anantharaman K."/>
            <person name="Sharon I."/>
            <person name="Hug L.A."/>
            <person name="Burstein D."/>
            <person name="Emerson J.B."/>
            <person name="Thomas B.C."/>
            <person name="Banfield J.F."/>
        </authorList>
    </citation>
    <scope>NUCLEOTIDE SEQUENCE [LARGE SCALE GENOMIC DNA]</scope>
    <source>
        <strain evidence="4">CG1_02_39_135</strain>
    </source>
</reference>
<gene>
    <name evidence="4" type="ORF">AUJ30_02240</name>
</gene>
<feature type="chain" id="PRO_5012791841" description="DUF5667 domain-containing protein" evidence="2">
    <location>
        <begin position="25"/>
        <end position="281"/>
    </location>
</feature>
<sequence length="281" mass="32436">MSKILVLVSLLAIGFWATTASALAQEQTSKVDLGVENPGILPSSPFYFLKEWRRSITRFFTTNPVKKAELELNEANERAAEIKKLEETAPSKIEAITKATNNYQQNMERLRARLEQLKQTSENPNVDKLVEKLIDRSIKHNELFDNLKDKFQEQTDLRNRLEAGQEKISEVISEIPQRFENATEFQQKLLDKIQDLPDSPLKEVRAVEILNKIEQKLSGQQEKIQEAKDNLIQKAENKLNELNELRDLKSTATTTNANTTILRQEIQERIQRIKEKINVQQ</sequence>
<dbReference type="Proteomes" id="UP000182693">
    <property type="component" value="Unassembled WGS sequence"/>
</dbReference>
<feature type="domain" description="DUF5667" evidence="3">
    <location>
        <begin position="39"/>
        <end position="132"/>
    </location>
</feature>
<accession>A0A1J4XT70</accession>
<evidence type="ECO:0000256" key="1">
    <source>
        <dbReference type="SAM" id="Coils"/>
    </source>
</evidence>
<dbReference type="Pfam" id="PF18915">
    <property type="entry name" value="DUF5667"/>
    <property type="match status" value="1"/>
</dbReference>
<dbReference type="STRING" id="1805425.AUJ30_02240"/>
<comment type="caution">
    <text evidence="4">The sequence shown here is derived from an EMBL/GenBank/DDBJ whole genome shotgun (WGS) entry which is preliminary data.</text>
</comment>
<dbReference type="EMBL" id="MNWX01000043">
    <property type="protein sequence ID" value="OIO64555.1"/>
    <property type="molecule type" value="Genomic_DNA"/>
</dbReference>
<feature type="coiled-coil region" evidence="1">
    <location>
        <begin position="210"/>
        <end position="276"/>
    </location>
</feature>
<keyword evidence="1" id="KW-0175">Coiled coil</keyword>
<keyword evidence="2" id="KW-0732">Signal</keyword>
<evidence type="ECO:0000313" key="4">
    <source>
        <dbReference type="EMBL" id="OIO64555.1"/>
    </source>
</evidence>
<evidence type="ECO:0000259" key="3">
    <source>
        <dbReference type="Pfam" id="PF18915"/>
    </source>
</evidence>
<dbReference type="InterPro" id="IPR043725">
    <property type="entry name" value="DUF5667"/>
</dbReference>
<protein>
    <recommendedName>
        <fullName evidence="3">DUF5667 domain-containing protein</fullName>
    </recommendedName>
</protein>